<dbReference type="EMBL" id="JAPMSZ010000005">
    <property type="protein sequence ID" value="KAJ5101703.1"/>
    <property type="molecule type" value="Genomic_DNA"/>
</dbReference>
<dbReference type="FunFam" id="1.10.238.10:FF:000172">
    <property type="entry name" value="Cell division control protein"/>
    <property type="match status" value="1"/>
</dbReference>
<sequence length="270" mass="29466">MASGQPFASRSYAGSKLPERSINANAMPFSASSFSRHRGLGGGGPAPADFGAVDASKPVQQAAPTPAGGVHVAQSHGPAQDTNPLNRLTEEQREEINEAFTLFDLDRDRHLDYHELRVAFRALGFTLTKQELISLLTTYGVPRPQVHQQQQQSHQAQAQQQQPAGPSSSAKGPVSNPQHPSNLLMPLSSFQAVTALKILERDPRDEILRAFELFDEGGKGFIDLEDLRRVARELGETGLEEEELRAMIEEFDLEGVGGVSREGFVGICWQ</sequence>
<dbReference type="SUPFAM" id="SSF47473">
    <property type="entry name" value="EF-hand"/>
    <property type="match status" value="1"/>
</dbReference>
<organism evidence="5 6">
    <name type="scientific">Penicillium alfredii</name>
    <dbReference type="NCBI Taxonomy" id="1506179"/>
    <lineage>
        <taxon>Eukaryota</taxon>
        <taxon>Fungi</taxon>
        <taxon>Dikarya</taxon>
        <taxon>Ascomycota</taxon>
        <taxon>Pezizomycotina</taxon>
        <taxon>Eurotiomycetes</taxon>
        <taxon>Eurotiomycetidae</taxon>
        <taxon>Eurotiales</taxon>
        <taxon>Aspergillaceae</taxon>
        <taxon>Penicillium</taxon>
    </lineage>
</organism>
<dbReference type="RefSeq" id="XP_056512534.1">
    <property type="nucleotide sequence ID" value="XM_056654507.1"/>
</dbReference>
<feature type="region of interest" description="Disordered" evidence="3">
    <location>
        <begin position="33"/>
        <end position="84"/>
    </location>
</feature>
<feature type="compositionally biased region" description="Low complexity" evidence="3">
    <location>
        <begin position="145"/>
        <end position="170"/>
    </location>
</feature>
<feature type="domain" description="EF-hand" evidence="4">
    <location>
        <begin position="202"/>
        <end position="237"/>
    </location>
</feature>
<comment type="caution">
    <text evidence="5">The sequence shown here is derived from an EMBL/GenBank/DDBJ whole genome shotgun (WGS) entry which is preliminary data.</text>
</comment>
<feature type="region of interest" description="Disordered" evidence="3">
    <location>
        <begin position="145"/>
        <end position="183"/>
    </location>
</feature>
<dbReference type="PANTHER" id="PTHR23050">
    <property type="entry name" value="CALCIUM BINDING PROTEIN"/>
    <property type="match status" value="1"/>
</dbReference>
<gene>
    <name evidence="5" type="ORF">NUU61_003925</name>
</gene>
<dbReference type="OrthoDB" id="343296at2759"/>
<dbReference type="InterPro" id="IPR018247">
    <property type="entry name" value="EF_Hand_1_Ca_BS"/>
</dbReference>
<dbReference type="PROSITE" id="PS00018">
    <property type="entry name" value="EF_HAND_1"/>
    <property type="match status" value="1"/>
</dbReference>
<protein>
    <recommendedName>
        <fullName evidence="4">EF-hand domain-containing protein</fullName>
    </recommendedName>
</protein>
<evidence type="ECO:0000259" key="4">
    <source>
        <dbReference type="PROSITE" id="PS50222"/>
    </source>
</evidence>
<dbReference type="InterPro" id="IPR011992">
    <property type="entry name" value="EF-hand-dom_pair"/>
</dbReference>
<dbReference type="GO" id="GO:0005509">
    <property type="term" value="F:calcium ion binding"/>
    <property type="evidence" value="ECO:0007669"/>
    <property type="project" value="InterPro"/>
</dbReference>
<keyword evidence="1" id="KW-0677">Repeat</keyword>
<dbReference type="Pfam" id="PF13499">
    <property type="entry name" value="EF-hand_7"/>
    <property type="match status" value="1"/>
</dbReference>
<keyword evidence="2" id="KW-0106">Calcium</keyword>
<reference evidence="5" key="1">
    <citation type="submission" date="2022-11" db="EMBL/GenBank/DDBJ databases">
        <authorList>
            <person name="Petersen C."/>
        </authorList>
    </citation>
    <scope>NUCLEOTIDE SEQUENCE</scope>
    <source>
        <strain evidence="5">IBT 34128</strain>
    </source>
</reference>
<name>A0A9W9FKB3_9EURO</name>
<dbReference type="InterPro" id="IPR050145">
    <property type="entry name" value="Centrin_CML-like"/>
</dbReference>
<dbReference type="GeneID" id="81393675"/>
<proteinExistence type="predicted"/>
<dbReference type="AlphaFoldDB" id="A0A9W9FKB3"/>
<evidence type="ECO:0000313" key="5">
    <source>
        <dbReference type="EMBL" id="KAJ5101703.1"/>
    </source>
</evidence>
<dbReference type="Gene3D" id="1.10.238.10">
    <property type="entry name" value="EF-hand"/>
    <property type="match status" value="2"/>
</dbReference>
<dbReference type="SMART" id="SM00054">
    <property type="entry name" value="EFh"/>
    <property type="match status" value="2"/>
</dbReference>
<dbReference type="InterPro" id="IPR002048">
    <property type="entry name" value="EF_hand_dom"/>
</dbReference>
<evidence type="ECO:0000256" key="2">
    <source>
        <dbReference type="ARBA" id="ARBA00022837"/>
    </source>
</evidence>
<reference evidence="5" key="2">
    <citation type="journal article" date="2023" name="IMA Fungus">
        <title>Comparative genomic study of the Penicillium genus elucidates a diverse pangenome and 15 lateral gene transfer events.</title>
        <authorList>
            <person name="Petersen C."/>
            <person name="Sorensen T."/>
            <person name="Nielsen M.R."/>
            <person name="Sondergaard T.E."/>
            <person name="Sorensen J.L."/>
            <person name="Fitzpatrick D.A."/>
            <person name="Frisvad J.C."/>
            <person name="Nielsen K.L."/>
        </authorList>
    </citation>
    <scope>NUCLEOTIDE SEQUENCE</scope>
    <source>
        <strain evidence="5">IBT 34128</strain>
    </source>
</reference>
<feature type="compositionally biased region" description="Low complexity" evidence="3">
    <location>
        <begin position="46"/>
        <end position="55"/>
    </location>
</feature>
<evidence type="ECO:0000256" key="1">
    <source>
        <dbReference type="ARBA" id="ARBA00022737"/>
    </source>
</evidence>
<feature type="domain" description="EF-hand" evidence="4">
    <location>
        <begin position="91"/>
        <end position="126"/>
    </location>
</feature>
<keyword evidence="6" id="KW-1185">Reference proteome</keyword>
<evidence type="ECO:0000313" key="6">
    <source>
        <dbReference type="Proteomes" id="UP001141434"/>
    </source>
</evidence>
<accession>A0A9W9FKB3</accession>
<evidence type="ECO:0000256" key="3">
    <source>
        <dbReference type="SAM" id="MobiDB-lite"/>
    </source>
</evidence>
<dbReference type="PROSITE" id="PS50222">
    <property type="entry name" value="EF_HAND_2"/>
    <property type="match status" value="2"/>
</dbReference>
<dbReference type="Proteomes" id="UP001141434">
    <property type="component" value="Unassembled WGS sequence"/>
</dbReference>
<dbReference type="Pfam" id="PF13405">
    <property type="entry name" value="EF-hand_6"/>
    <property type="match status" value="1"/>
</dbReference>